<keyword evidence="12" id="KW-1185">Reference proteome</keyword>
<feature type="transmembrane region" description="Helical" evidence="10">
    <location>
        <begin position="449"/>
        <end position="470"/>
    </location>
</feature>
<feature type="transmembrane region" description="Helical" evidence="10">
    <location>
        <begin position="203"/>
        <end position="223"/>
    </location>
</feature>
<keyword evidence="8 10" id="KW-1133">Transmembrane helix</keyword>
<reference evidence="11 12" key="1">
    <citation type="journal article" date="2019" name="Sci. Rep.">
        <title>A high-quality genome of Eragrostis curvula grass provides insights into Poaceae evolution and supports new strategies to enhance forage quality.</title>
        <authorList>
            <person name="Carballo J."/>
            <person name="Santos B.A.C.M."/>
            <person name="Zappacosta D."/>
            <person name="Garbus I."/>
            <person name="Selva J.P."/>
            <person name="Gallo C.A."/>
            <person name="Diaz A."/>
            <person name="Albertini E."/>
            <person name="Caccamo M."/>
            <person name="Echenique V."/>
        </authorList>
    </citation>
    <scope>NUCLEOTIDE SEQUENCE [LARGE SCALE GENOMIC DNA]</scope>
    <source>
        <strain evidence="12">cv. Victoria</strain>
        <tissue evidence="11">Leaf</tissue>
    </source>
</reference>
<evidence type="ECO:0000256" key="4">
    <source>
        <dbReference type="ARBA" id="ARBA00022448"/>
    </source>
</evidence>
<keyword evidence="4" id="KW-0813">Transport</keyword>
<feature type="transmembrane region" description="Helical" evidence="10">
    <location>
        <begin position="337"/>
        <end position="361"/>
    </location>
</feature>
<evidence type="ECO:0008006" key="13">
    <source>
        <dbReference type="Google" id="ProtNLM"/>
    </source>
</evidence>
<dbReference type="OrthoDB" id="28755at2759"/>
<dbReference type="PANTHER" id="PTHR19432">
    <property type="entry name" value="SUGAR TRANSPORTER"/>
    <property type="match status" value="1"/>
</dbReference>
<dbReference type="InterPro" id="IPR036259">
    <property type="entry name" value="MFS_trans_sf"/>
</dbReference>
<keyword evidence="7" id="KW-0769">Symport</keyword>
<feature type="transmembrane region" description="Helical" evidence="10">
    <location>
        <begin position="417"/>
        <end position="437"/>
    </location>
</feature>
<evidence type="ECO:0000256" key="7">
    <source>
        <dbReference type="ARBA" id="ARBA00022847"/>
    </source>
</evidence>
<dbReference type="PANTHER" id="PTHR19432:SF39">
    <property type="entry name" value="SUCROSE TRANSPORT PROTEIN SUT3"/>
    <property type="match status" value="1"/>
</dbReference>
<evidence type="ECO:0000256" key="1">
    <source>
        <dbReference type="ARBA" id="ARBA00004141"/>
    </source>
</evidence>
<evidence type="ECO:0000256" key="3">
    <source>
        <dbReference type="ARBA" id="ARBA00007134"/>
    </source>
</evidence>
<comment type="caution">
    <text evidence="11">The sequence shown here is derived from an EMBL/GenBank/DDBJ whole genome shotgun (WGS) entry which is preliminary data.</text>
</comment>
<comment type="subcellular location">
    <subcellularLocation>
        <location evidence="1">Membrane</location>
        <topology evidence="1">Multi-pass membrane protein</topology>
    </subcellularLocation>
</comment>
<dbReference type="AlphaFoldDB" id="A0A5J9V4X0"/>
<feature type="transmembrane region" description="Helical" evidence="10">
    <location>
        <begin position="24"/>
        <end position="43"/>
    </location>
</feature>
<evidence type="ECO:0000313" key="12">
    <source>
        <dbReference type="Proteomes" id="UP000324897"/>
    </source>
</evidence>
<dbReference type="CDD" id="cd17313">
    <property type="entry name" value="MFS_SLC45_SUC"/>
    <property type="match status" value="1"/>
</dbReference>
<name>A0A5J9V4X0_9POAL</name>
<sequence>MAGDMEISAAGGGGGSRKPPQMSIVELFLACMVAGGVQYGWALQLSLLTPYVQTLGIPHALVAVMWLCGPIAGLVELGPTNLLVNHIIQVIVIGFSSDIGYALGDTTEDCTVYKGRRLRAALFFVMGFWLLDFSNNTVQGPARALMADLAGRHGPSSANAIFVSWMAIGNILGYSSGSTDKWHVWFPFLQTRACCEACANLKAAFLVAVIFLGLSTTVTMIVAKEVPLEPSSAAQGDGEPSGPFAVFSGMKNLPPGMPQVLIVTGLTWLSWFPFILFDTDWMGREMYHGRPDGSPAEVANFQEGVRQGAFGLLLNSVVLGVSSFLIAPMCQKLTAKVVWVMSCVMVCIVMALVTVLSAWSLGDIGGSVQDAAATEKGLRGAALALFVFLGFPFAVLCSVPFAVTAQLAESKGGGQGLCTGVLNISIVVPQMIIAVGSGPWDELFAKGNIPAFGAASVFAFTAAVAGMIMLPKMPKTNFRSVSMGGGH</sequence>
<comment type="pathway">
    <text evidence="2">Glycan biosynthesis; sucrose metabolism.</text>
</comment>
<comment type="similarity">
    <text evidence="3">Belongs to the glycoside-pentoside-hexuronide (GPH) cation symporter transporter (TC 2.A.2.4) family.</text>
</comment>
<evidence type="ECO:0000256" key="6">
    <source>
        <dbReference type="ARBA" id="ARBA00022692"/>
    </source>
</evidence>
<evidence type="ECO:0000313" key="11">
    <source>
        <dbReference type="EMBL" id="TVU30993.1"/>
    </source>
</evidence>
<feature type="transmembrane region" description="Helical" evidence="10">
    <location>
        <begin position="118"/>
        <end position="138"/>
    </location>
</feature>
<dbReference type="GO" id="GO:0016020">
    <property type="term" value="C:membrane"/>
    <property type="evidence" value="ECO:0007669"/>
    <property type="project" value="UniProtKB-SubCell"/>
</dbReference>
<keyword evidence="6 10" id="KW-0812">Transmembrane</keyword>
<dbReference type="Proteomes" id="UP000324897">
    <property type="component" value="Chromosome 1"/>
</dbReference>
<evidence type="ECO:0000256" key="9">
    <source>
        <dbReference type="ARBA" id="ARBA00023136"/>
    </source>
</evidence>
<feature type="transmembrane region" description="Helical" evidence="10">
    <location>
        <begin position="82"/>
        <end position="103"/>
    </location>
</feature>
<dbReference type="GO" id="GO:0008506">
    <property type="term" value="F:sucrose:proton symporter activity"/>
    <property type="evidence" value="ECO:0007669"/>
    <property type="project" value="TreeGrafter"/>
</dbReference>
<feature type="transmembrane region" description="Helical" evidence="10">
    <location>
        <begin position="55"/>
        <end position="75"/>
    </location>
</feature>
<evidence type="ECO:0000256" key="8">
    <source>
        <dbReference type="ARBA" id="ARBA00022989"/>
    </source>
</evidence>
<keyword evidence="5" id="KW-0762">Sugar transport</keyword>
<dbReference type="SUPFAM" id="SSF103473">
    <property type="entry name" value="MFS general substrate transporter"/>
    <property type="match status" value="1"/>
</dbReference>
<evidence type="ECO:0000256" key="2">
    <source>
        <dbReference type="ARBA" id="ARBA00004914"/>
    </source>
</evidence>
<dbReference type="EMBL" id="RWGY01000011">
    <property type="protein sequence ID" value="TVU30993.1"/>
    <property type="molecule type" value="Genomic_DNA"/>
</dbReference>
<dbReference type="FunFam" id="1.20.1250.20:FF:000366">
    <property type="entry name" value="Sucrose transport protein SUT5"/>
    <property type="match status" value="1"/>
</dbReference>
<gene>
    <name evidence="11" type="ORF">EJB05_22654</name>
</gene>
<protein>
    <recommendedName>
        <fullName evidence="13">Sucrose transporter</fullName>
    </recommendedName>
</protein>
<dbReference type="Gramene" id="TVU30993">
    <property type="protein sequence ID" value="TVU30993"/>
    <property type="gene ID" value="EJB05_22654"/>
</dbReference>
<organism evidence="11 12">
    <name type="scientific">Eragrostis curvula</name>
    <name type="common">weeping love grass</name>
    <dbReference type="NCBI Taxonomy" id="38414"/>
    <lineage>
        <taxon>Eukaryota</taxon>
        <taxon>Viridiplantae</taxon>
        <taxon>Streptophyta</taxon>
        <taxon>Embryophyta</taxon>
        <taxon>Tracheophyta</taxon>
        <taxon>Spermatophyta</taxon>
        <taxon>Magnoliopsida</taxon>
        <taxon>Liliopsida</taxon>
        <taxon>Poales</taxon>
        <taxon>Poaceae</taxon>
        <taxon>PACMAD clade</taxon>
        <taxon>Chloridoideae</taxon>
        <taxon>Eragrostideae</taxon>
        <taxon>Eragrostidinae</taxon>
        <taxon>Eragrostis</taxon>
    </lineage>
</organism>
<keyword evidence="9 10" id="KW-0472">Membrane</keyword>
<evidence type="ECO:0000256" key="5">
    <source>
        <dbReference type="ARBA" id="ARBA00022597"/>
    </source>
</evidence>
<feature type="transmembrane region" description="Helical" evidence="10">
    <location>
        <begin position="260"/>
        <end position="277"/>
    </location>
</feature>
<proteinExistence type="inferred from homology"/>
<accession>A0A5J9V4X0</accession>
<feature type="transmembrane region" description="Helical" evidence="10">
    <location>
        <begin position="381"/>
        <end position="405"/>
    </location>
</feature>
<evidence type="ECO:0000256" key="10">
    <source>
        <dbReference type="SAM" id="Phobius"/>
    </source>
</evidence>